<dbReference type="RefSeq" id="WP_269428750.1">
    <property type="nucleotide sequence ID" value="NZ_JAPWGM010000006.1"/>
</dbReference>
<comment type="caution">
    <text evidence="2">The sequence shown here is derived from an EMBL/GenBank/DDBJ whole genome shotgun (WGS) entry which is preliminary data.</text>
</comment>
<evidence type="ECO:0000313" key="2">
    <source>
        <dbReference type="EMBL" id="MCZ4245702.1"/>
    </source>
</evidence>
<dbReference type="PROSITE" id="PS51257">
    <property type="entry name" value="PROKAR_LIPOPROTEIN"/>
    <property type="match status" value="1"/>
</dbReference>
<dbReference type="Gene3D" id="2.60.120.260">
    <property type="entry name" value="Galactose-binding domain-like"/>
    <property type="match status" value="1"/>
</dbReference>
<organism evidence="2 3">
    <name type="scientific">Pedobacter punctiformis</name>
    <dbReference type="NCBI Taxonomy" id="3004097"/>
    <lineage>
        <taxon>Bacteria</taxon>
        <taxon>Pseudomonadati</taxon>
        <taxon>Bacteroidota</taxon>
        <taxon>Sphingobacteriia</taxon>
        <taxon>Sphingobacteriales</taxon>
        <taxon>Sphingobacteriaceae</taxon>
        <taxon>Pedobacter</taxon>
    </lineage>
</organism>
<keyword evidence="3" id="KW-1185">Reference proteome</keyword>
<dbReference type="InterPro" id="IPR008979">
    <property type="entry name" value="Galactose-bd-like_sf"/>
</dbReference>
<reference evidence="2" key="1">
    <citation type="submission" date="2022-12" db="EMBL/GenBank/DDBJ databases">
        <title>Genome sequence of HCMS5-2.</title>
        <authorList>
            <person name="Woo H."/>
        </authorList>
    </citation>
    <scope>NUCLEOTIDE SEQUENCE</scope>
    <source>
        <strain evidence="2">HCMS5-2</strain>
    </source>
</reference>
<evidence type="ECO:0000259" key="1">
    <source>
        <dbReference type="PROSITE" id="PS50022"/>
    </source>
</evidence>
<dbReference type="Proteomes" id="UP001144347">
    <property type="component" value="Unassembled WGS sequence"/>
</dbReference>
<dbReference type="EMBL" id="JAPWGM010000006">
    <property type="protein sequence ID" value="MCZ4245702.1"/>
    <property type="molecule type" value="Genomic_DNA"/>
</dbReference>
<dbReference type="Pfam" id="PF00754">
    <property type="entry name" value="F5_F8_type_C"/>
    <property type="match status" value="1"/>
</dbReference>
<proteinExistence type="predicted"/>
<gene>
    <name evidence="2" type="ORF">O0955_16955</name>
</gene>
<dbReference type="SUPFAM" id="SSF49785">
    <property type="entry name" value="Galactose-binding domain-like"/>
    <property type="match status" value="1"/>
</dbReference>
<protein>
    <submittedName>
        <fullName evidence="2">Discoidin domain-containing protein</fullName>
    </submittedName>
</protein>
<dbReference type="InterPro" id="IPR000421">
    <property type="entry name" value="FA58C"/>
</dbReference>
<name>A0ABT4LD96_9SPHI</name>
<accession>A0ABT4LD96</accession>
<sequence length="545" mass="59520">MKKIINLLLLAGIIISGCKKGNIQTEPETMRAGGISAVSLASGPPMGTFTSDKSRNLNVVYFVPNDVSPILNYQSRLSSLMIWVQDWYKAQMTQNGYTDKTFGLFTDANRTNVKIVTIYGTKGKADYTYAGQGANNVMAEVNSYFAAHPEDKTSDHSLVILPRYEIKADGSPTGGPFFGTGKWCFALDYEEMDIANLGKTDAVGYRFSVWFGGMVHELGHGLNLPHNCQKVSENNDPNKGMALMWAGNGTLGKSPTFLTAADAATLNANQIFNNDTQTYYGAVAADITKIHADYSAAKQAIVLSGRFSAAVKVNSILYYNDPNVNNEGTGGGHDYNAVTWESKTIGTDSFYVEMPVSEFKYKDGSPYELRVKLVHENGTINERTYNYTFVNNIPVLTFSSKNEFSKQGWSIASFSSEETSGEGAINGRASTLIDGNASTYWHSRWKGVIATYPHEIVVDMAAVKNLQGISLTQRSSLQRAVKNLEILTSTDGISFTSAGNYIAANSNKVQYFDFPASKSARYFKIIANSAYDGSQYVAIAELGAF</sequence>
<feature type="domain" description="F5/8 type C" evidence="1">
    <location>
        <begin position="391"/>
        <end position="544"/>
    </location>
</feature>
<evidence type="ECO:0000313" key="3">
    <source>
        <dbReference type="Proteomes" id="UP001144347"/>
    </source>
</evidence>
<dbReference type="PROSITE" id="PS50022">
    <property type="entry name" value="FA58C_3"/>
    <property type="match status" value="1"/>
</dbReference>